<evidence type="ECO:0000313" key="4">
    <source>
        <dbReference type="Proteomes" id="UP000289738"/>
    </source>
</evidence>
<dbReference type="PANTHER" id="PTHR34837:SF2">
    <property type="entry name" value="OS05G0595500 PROTEIN"/>
    <property type="match status" value="1"/>
</dbReference>
<evidence type="ECO:0000256" key="1">
    <source>
        <dbReference type="SAM" id="Coils"/>
    </source>
</evidence>
<protein>
    <recommendedName>
        <fullName evidence="5">PH domain-containing protein</fullName>
    </recommendedName>
</protein>
<dbReference type="Proteomes" id="UP000289738">
    <property type="component" value="Chromosome A03"/>
</dbReference>
<proteinExistence type="predicted"/>
<feature type="compositionally biased region" description="Polar residues" evidence="2">
    <location>
        <begin position="63"/>
        <end position="73"/>
    </location>
</feature>
<feature type="compositionally biased region" description="Low complexity" evidence="2">
    <location>
        <begin position="49"/>
        <end position="62"/>
    </location>
</feature>
<keyword evidence="1" id="KW-0175">Coiled coil</keyword>
<dbReference type="SUPFAM" id="SSF50729">
    <property type="entry name" value="PH domain-like"/>
    <property type="match status" value="1"/>
</dbReference>
<evidence type="ECO:0000256" key="2">
    <source>
        <dbReference type="SAM" id="MobiDB-lite"/>
    </source>
</evidence>
<evidence type="ECO:0000313" key="3">
    <source>
        <dbReference type="EMBL" id="RYR66787.1"/>
    </source>
</evidence>
<dbReference type="EMBL" id="SDMP01000003">
    <property type="protein sequence ID" value="RYR66787.1"/>
    <property type="molecule type" value="Genomic_DNA"/>
</dbReference>
<feature type="region of interest" description="Disordered" evidence="2">
    <location>
        <begin position="47"/>
        <end position="79"/>
    </location>
</feature>
<sequence>MIHLMISHPSNLPLLSSSNIGLSFLQEESHFMDDGPAKLNIIPDHFQVPTSSQESPENTSSSITEPQTDQSPRSPHHLRTRRKLKTALMLSLFSPRRLSWVSGNEGQEKVELTVAEVESLRSELTDIEEREAHLKARVEHVDEVLRSARLSGYLYIRTRWEALPGEPPPIDDTEVDDWLPRFVVLHGECIFLYLLCTGNGKVADLSPQDSTLLSDIIEVGRLPSFKRDDEIQYAFYILTQLGLRYECSSNSKIQVDCWLSALQTDCKLESDTSIPNVWIKM</sequence>
<keyword evidence="4" id="KW-1185">Reference proteome</keyword>
<name>A0A445DUJ0_ARAHY</name>
<dbReference type="STRING" id="3818.A0A445DUJ0"/>
<reference evidence="3 4" key="1">
    <citation type="submission" date="2019-01" db="EMBL/GenBank/DDBJ databases">
        <title>Sequencing of cultivated peanut Arachis hypogaea provides insights into genome evolution and oil improvement.</title>
        <authorList>
            <person name="Chen X."/>
        </authorList>
    </citation>
    <scope>NUCLEOTIDE SEQUENCE [LARGE SCALE GENOMIC DNA]</scope>
    <source>
        <strain evidence="4">cv. Fuhuasheng</strain>
        <tissue evidence="3">Leaves</tissue>
    </source>
</reference>
<dbReference type="AlphaFoldDB" id="A0A445DUJ0"/>
<organism evidence="3 4">
    <name type="scientific">Arachis hypogaea</name>
    <name type="common">Peanut</name>
    <dbReference type="NCBI Taxonomy" id="3818"/>
    <lineage>
        <taxon>Eukaryota</taxon>
        <taxon>Viridiplantae</taxon>
        <taxon>Streptophyta</taxon>
        <taxon>Embryophyta</taxon>
        <taxon>Tracheophyta</taxon>
        <taxon>Spermatophyta</taxon>
        <taxon>Magnoliopsida</taxon>
        <taxon>eudicotyledons</taxon>
        <taxon>Gunneridae</taxon>
        <taxon>Pentapetalae</taxon>
        <taxon>rosids</taxon>
        <taxon>fabids</taxon>
        <taxon>Fabales</taxon>
        <taxon>Fabaceae</taxon>
        <taxon>Papilionoideae</taxon>
        <taxon>50 kb inversion clade</taxon>
        <taxon>dalbergioids sensu lato</taxon>
        <taxon>Dalbergieae</taxon>
        <taxon>Pterocarpus clade</taxon>
        <taxon>Arachis</taxon>
    </lineage>
</organism>
<dbReference type="PANTHER" id="PTHR34837">
    <property type="entry name" value="OS05G0595500 PROTEIN"/>
    <property type="match status" value="1"/>
</dbReference>
<evidence type="ECO:0008006" key="5">
    <source>
        <dbReference type="Google" id="ProtNLM"/>
    </source>
</evidence>
<accession>A0A445DUJ0</accession>
<comment type="caution">
    <text evidence="3">The sequence shown here is derived from an EMBL/GenBank/DDBJ whole genome shotgun (WGS) entry which is preliminary data.</text>
</comment>
<gene>
    <name evidence="3" type="ORF">Ahy_A03g012850</name>
</gene>
<feature type="coiled-coil region" evidence="1">
    <location>
        <begin position="110"/>
        <end position="137"/>
    </location>
</feature>